<dbReference type="CDD" id="cd03443">
    <property type="entry name" value="PaaI_thioesterase"/>
    <property type="match status" value="1"/>
</dbReference>
<dbReference type="GO" id="GO:0005829">
    <property type="term" value="C:cytosol"/>
    <property type="evidence" value="ECO:0007669"/>
    <property type="project" value="TreeGrafter"/>
</dbReference>
<proteinExistence type="predicted"/>
<dbReference type="AlphaFoldDB" id="A0A9D2WQ96"/>
<accession>A0A9D2WQ96</accession>
<organism evidence="3 4">
    <name type="scientific">Sporotomaculum syntrophicum</name>
    <dbReference type="NCBI Taxonomy" id="182264"/>
    <lineage>
        <taxon>Bacteria</taxon>
        <taxon>Bacillati</taxon>
        <taxon>Bacillota</taxon>
        <taxon>Clostridia</taxon>
        <taxon>Eubacteriales</taxon>
        <taxon>Desulfallaceae</taxon>
        <taxon>Sporotomaculum</taxon>
    </lineage>
</organism>
<keyword evidence="1 3" id="KW-0378">Hydrolase</keyword>
<sequence length="136" mass="14936">MKREITLETINKPGLNCLADMLGLEILQIDEKKLKSRMKVTLQHLAPNGYLHAATIIALADTTCGWGTYINLPETAGGFATIELKSNFLGTCLEGTIYCEAVAEHIGKTTQVWDATVTNEAGKKIALFRCTQMITY</sequence>
<dbReference type="GO" id="GO:0061522">
    <property type="term" value="F:1,4-dihydroxy-2-naphthoyl-CoA thioesterase activity"/>
    <property type="evidence" value="ECO:0007669"/>
    <property type="project" value="TreeGrafter"/>
</dbReference>
<dbReference type="EC" id="3.1.2.-" evidence="3"/>
<dbReference type="OrthoDB" id="9798208at2"/>
<dbReference type="InterPro" id="IPR003736">
    <property type="entry name" value="PAAI_dom"/>
</dbReference>
<comment type="caution">
    <text evidence="3">The sequence shown here is derived from an EMBL/GenBank/DDBJ whole genome shotgun (WGS) entry which is preliminary data.</text>
</comment>
<dbReference type="InterPro" id="IPR006683">
    <property type="entry name" value="Thioestr_dom"/>
</dbReference>
<reference evidence="3" key="1">
    <citation type="submission" date="2016-02" db="EMBL/GenBank/DDBJ databases">
        <title>Draft Genome Sequence of Sporotomaculum syntrophicum Strain FB, a Syntrophic Benzoate Degrader.</title>
        <authorList>
            <person name="Nobu M.K."/>
            <person name="Narihiro T."/>
            <person name="Qiu Y.-L."/>
            <person name="Ohashi A."/>
            <person name="Liu W.-T."/>
            <person name="Yuji S."/>
        </authorList>
    </citation>
    <scope>NUCLEOTIDE SEQUENCE</scope>
    <source>
        <strain evidence="3">FB</strain>
    </source>
</reference>
<gene>
    <name evidence="3" type="ORF">SPSYN_01249</name>
</gene>
<name>A0A9D2WQ96_9FIRM</name>
<dbReference type="RefSeq" id="WP_161821626.1">
    <property type="nucleotide sequence ID" value="NZ_LSRS01000003.1"/>
</dbReference>
<evidence type="ECO:0000256" key="1">
    <source>
        <dbReference type="ARBA" id="ARBA00022801"/>
    </source>
</evidence>
<dbReference type="InterPro" id="IPR029069">
    <property type="entry name" value="HotDog_dom_sf"/>
</dbReference>
<dbReference type="PANTHER" id="PTHR43240">
    <property type="entry name" value="1,4-DIHYDROXY-2-NAPHTHOYL-COA THIOESTERASE 1"/>
    <property type="match status" value="1"/>
</dbReference>
<evidence type="ECO:0000313" key="3">
    <source>
        <dbReference type="EMBL" id="KAF1085113.1"/>
    </source>
</evidence>
<feature type="domain" description="Thioesterase" evidence="2">
    <location>
        <begin position="48"/>
        <end position="125"/>
    </location>
</feature>
<dbReference type="PANTHER" id="PTHR43240:SF8">
    <property type="entry name" value="PHENYLACETIC ACID DEGRADATION-RELATED PROTEIN"/>
    <property type="match status" value="1"/>
</dbReference>
<evidence type="ECO:0000313" key="4">
    <source>
        <dbReference type="Proteomes" id="UP000798488"/>
    </source>
</evidence>
<dbReference type="NCBIfam" id="TIGR00369">
    <property type="entry name" value="unchar_dom_1"/>
    <property type="match status" value="1"/>
</dbReference>
<dbReference type="Gene3D" id="3.10.129.10">
    <property type="entry name" value="Hotdog Thioesterase"/>
    <property type="match status" value="1"/>
</dbReference>
<evidence type="ECO:0000259" key="2">
    <source>
        <dbReference type="Pfam" id="PF03061"/>
    </source>
</evidence>
<protein>
    <submittedName>
        <fullName evidence="3">Esterase</fullName>
        <ecNumber evidence="3">3.1.2.-</ecNumber>
    </submittedName>
</protein>
<dbReference type="EMBL" id="LSRS01000003">
    <property type="protein sequence ID" value="KAF1085113.1"/>
    <property type="molecule type" value="Genomic_DNA"/>
</dbReference>
<dbReference type="Pfam" id="PF03061">
    <property type="entry name" value="4HBT"/>
    <property type="match status" value="1"/>
</dbReference>
<keyword evidence="4" id="KW-1185">Reference proteome</keyword>
<dbReference type="SUPFAM" id="SSF54637">
    <property type="entry name" value="Thioesterase/thiol ester dehydrase-isomerase"/>
    <property type="match status" value="1"/>
</dbReference>
<dbReference type="Proteomes" id="UP000798488">
    <property type="component" value="Unassembled WGS sequence"/>
</dbReference>